<sequence length="291" mass="31559">MAWSNAAFGTTVVAAAIFGAFLSLGLEQYGPSEILLPLSTLPLPASLLAMFPWLSRPSEFTCQPHHYKSEILSLDPLLIYIHDFLAPAEIPALLEAGEPLFQPSGIHSNKAGHKVKNQARTSHSAILPADLPVAQCVRDRAVDFLGTVLTVPQGDAVLPLQLVRYGPDQKFDAHYDWFADDKLPEHGGIKWNRVATLLPILEDDCTGGDTWFPNATVPAKAVAEVTRQGDAALWRVHELGGIAVRPVKGNAVAWINLLANGTGDVRTKHAGLPVQSGRKTAINIWPTRFFS</sequence>
<dbReference type="EMBL" id="KZ678613">
    <property type="protein sequence ID" value="PSR78347.1"/>
    <property type="molecule type" value="Genomic_DNA"/>
</dbReference>
<dbReference type="Pfam" id="PF13640">
    <property type="entry name" value="2OG-FeII_Oxy_3"/>
    <property type="match status" value="1"/>
</dbReference>
<name>A0A2T2ZW99_9PEZI</name>
<evidence type="ECO:0000256" key="5">
    <source>
        <dbReference type="ARBA" id="ARBA00023004"/>
    </source>
</evidence>
<keyword evidence="2" id="KW-0479">Metal-binding</keyword>
<dbReference type="InterPro" id="IPR006620">
    <property type="entry name" value="Pro_4_hyd_alph"/>
</dbReference>
<keyword evidence="4" id="KW-0560">Oxidoreductase</keyword>
<evidence type="ECO:0000256" key="4">
    <source>
        <dbReference type="ARBA" id="ARBA00023002"/>
    </source>
</evidence>
<dbReference type="SMART" id="SM00702">
    <property type="entry name" value="P4Hc"/>
    <property type="match status" value="1"/>
</dbReference>
<dbReference type="GO" id="GO:0005506">
    <property type="term" value="F:iron ion binding"/>
    <property type="evidence" value="ECO:0007669"/>
    <property type="project" value="InterPro"/>
</dbReference>
<evidence type="ECO:0000256" key="1">
    <source>
        <dbReference type="ARBA" id="ARBA00001961"/>
    </source>
</evidence>
<dbReference type="PROSITE" id="PS51471">
    <property type="entry name" value="FE2OG_OXY"/>
    <property type="match status" value="1"/>
</dbReference>
<dbReference type="GO" id="GO:0005783">
    <property type="term" value="C:endoplasmic reticulum"/>
    <property type="evidence" value="ECO:0007669"/>
    <property type="project" value="TreeGrafter"/>
</dbReference>
<keyword evidence="5" id="KW-0408">Iron</keyword>
<dbReference type="AlphaFoldDB" id="A0A2T2ZW99"/>
<dbReference type="PANTHER" id="PTHR10869:SF242">
    <property type="entry name" value="PROLYL 4-HYDROXYLASE ALPHA SUBUNIT DOMAIN-CONTAINING PROTEIN"/>
    <property type="match status" value="1"/>
</dbReference>
<evidence type="ECO:0000313" key="8">
    <source>
        <dbReference type="EMBL" id="PSR78347.1"/>
    </source>
</evidence>
<dbReference type="InterPro" id="IPR005123">
    <property type="entry name" value="Oxoglu/Fe-dep_dioxygenase_dom"/>
</dbReference>
<keyword evidence="9" id="KW-1185">Reference proteome</keyword>
<evidence type="ECO:0000259" key="7">
    <source>
        <dbReference type="PROSITE" id="PS51471"/>
    </source>
</evidence>
<keyword evidence="6" id="KW-1133">Transmembrane helix</keyword>
<dbReference type="InterPro" id="IPR045054">
    <property type="entry name" value="P4HA-like"/>
</dbReference>
<evidence type="ECO:0000256" key="6">
    <source>
        <dbReference type="SAM" id="Phobius"/>
    </source>
</evidence>
<dbReference type="GO" id="GO:0004656">
    <property type="term" value="F:procollagen-proline 4-dioxygenase activity"/>
    <property type="evidence" value="ECO:0007669"/>
    <property type="project" value="TreeGrafter"/>
</dbReference>
<comment type="cofactor">
    <cofactor evidence="1">
        <name>L-ascorbate</name>
        <dbReference type="ChEBI" id="CHEBI:38290"/>
    </cofactor>
</comment>
<keyword evidence="3" id="KW-0223">Dioxygenase</keyword>
<dbReference type="Proteomes" id="UP000241462">
    <property type="component" value="Unassembled WGS sequence"/>
</dbReference>
<dbReference type="InParanoid" id="A0A2T2ZW99"/>
<protein>
    <recommendedName>
        <fullName evidence="7">Fe2OG dioxygenase domain-containing protein</fullName>
    </recommendedName>
</protein>
<evidence type="ECO:0000256" key="2">
    <source>
        <dbReference type="ARBA" id="ARBA00022723"/>
    </source>
</evidence>
<feature type="transmembrane region" description="Helical" evidence="6">
    <location>
        <begin position="6"/>
        <end position="27"/>
    </location>
</feature>
<dbReference type="STRING" id="2025994.A0A2T2ZW99"/>
<evidence type="ECO:0000256" key="3">
    <source>
        <dbReference type="ARBA" id="ARBA00022964"/>
    </source>
</evidence>
<keyword evidence="6" id="KW-0812">Transmembrane</keyword>
<organism evidence="8 9">
    <name type="scientific">Coniella lustricola</name>
    <dbReference type="NCBI Taxonomy" id="2025994"/>
    <lineage>
        <taxon>Eukaryota</taxon>
        <taxon>Fungi</taxon>
        <taxon>Dikarya</taxon>
        <taxon>Ascomycota</taxon>
        <taxon>Pezizomycotina</taxon>
        <taxon>Sordariomycetes</taxon>
        <taxon>Sordariomycetidae</taxon>
        <taxon>Diaporthales</taxon>
        <taxon>Schizoparmaceae</taxon>
        <taxon>Coniella</taxon>
    </lineage>
</organism>
<keyword evidence="6" id="KW-0472">Membrane</keyword>
<accession>A0A2T2ZW99</accession>
<dbReference type="PANTHER" id="PTHR10869">
    <property type="entry name" value="PROLYL 4-HYDROXYLASE ALPHA SUBUNIT"/>
    <property type="match status" value="1"/>
</dbReference>
<feature type="domain" description="Fe2OG dioxygenase" evidence="7">
    <location>
        <begin position="155"/>
        <end position="288"/>
    </location>
</feature>
<dbReference type="InterPro" id="IPR044862">
    <property type="entry name" value="Pro_4_hyd_alph_FE2OG_OXY"/>
</dbReference>
<evidence type="ECO:0000313" key="9">
    <source>
        <dbReference type="Proteomes" id="UP000241462"/>
    </source>
</evidence>
<gene>
    <name evidence="8" type="ORF">BD289DRAFT_444138</name>
</gene>
<dbReference type="OrthoDB" id="420380at2759"/>
<dbReference type="Gene3D" id="2.60.120.620">
    <property type="entry name" value="q2cbj1_9rhob like domain"/>
    <property type="match status" value="1"/>
</dbReference>
<reference evidence="8 9" key="1">
    <citation type="journal article" date="2018" name="Mycol. Prog.">
        <title>Coniella lustricola, a new species from submerged detritus.</title>
        <authorList>
            <person name="Raudabaugh D.B."/>
            <person name="Iturriaga T."/>
            <person name="Carver A."/>
            <person name="Mondo S."/>
            <person name="Pangilinan J."/>
            <person name="Lipzen A."/>
            <person name="He G."/>
            <person name="Amirebrahimi M."/>
            <person name="Grigoriev I.V."/>
            <person name="Miller A.N."/>
        </authorList>
    </citation>
    <scope>NUCLEOTIDE SEQUENCE [LARGE SCALE GENOMIC DNA]</scope>
    <source>
        <strain evidence="8 9">B22-T-1</strain>
    </source>
</reference>
<proteinExistence type="predicted"/>
<dbReference type="GO" id="GO:0031418">
    <property type="term" value="F:L-ascorbic acid binding"/>
    <property type="evidence" value="ECO:0007669"/>
    <property type="project" value="InterPro"/>
</dbReference>